<dbReference type="InterPro" id="IPR043128">
    <property type="entry name" value="Rev_trsase/Diguanyl_cyclase"/>
</dbReference>
<dbReference type="InterPro" id="IPR029787">
    <property type="entry name" value="Nucleotide_cyclase"/>
</dbReference>
<name>A0A9D2I1R8_9LACT</name>
<keyword evidence="3 6" id="KW-0812">Transmembrane</keyword>
<dbReference type="EMBL" id="DWYW01000179">
    <property type="protein sequence ID" value="HJA90662.1"/>
    <property type="molecule type" value="Genomic_DNA"/>
</dbReference>
<keyword evidence="8" id="KW-0808">Transferase</keyword>
<dbReference type="PROSITE" id="PS50887">
    <property type="entry name" value="GGDEF"/>
    <property type="match status" value="1"/>
</dbReference>
<evidence type="ECO:0000313" key="8">
    <source>
        <dbReference type="EMBL" id="HJA90662.1"/>
    </source>
</evidence>
<dbReference type="GO" id="GO:0052621">
    <property type="term" value="F:diguanylate cyclase activity"/>
    <property type="evidence" value="ECO:0007669"/>
    <property type="project" value="UniProtKB-EC"/>
</dbReference>
<keyword evidence="4 6" id="KW-1133">Transmembrane helix</keyword>
<dbReference type="GO" id="GO:0000155">
    <property type="term" value="F:phosphorelay sensor kinase activity"/>
    <property type="evidence" value="ECO:0007669"/>
    <property type="project" value="InterPro"/>
</dbReference>
<dbReference type="InterPro" id="IPR000160">
    <property type="entry name" value="GGDEF_dom"/>
</dbReference>
<keyword evidence="8" id="KW-0548">Nucleotidyltransferase</keyword>
<feature type="transmembrane region" description="Helical" evidence="6">
    <location>
        <begin position="38"/>
        <end position="60"/>
    </location>
</feature>
<feature type="domain" description="GGDEF" evidence="7">
    <location>
        <begin position="218"/>
        <end position="351"/>
    </location>
</feature>
<proteinExistence type="predicted"/>
<dbReference type="SMART" id="SM00267">
    <property type="entry name" value="GGDEF"/>
    <property type="match status" value="1"/>
</dbReference>
<feature type="transmembrane region" description="Helical" evidence="6">
    <location>
        <begin position="67"/>
        <end position="91"/>
    </location>
</feature>
<reference evidence="8" key="2">
    <citation type="submission" date="2021-04" db="EMBL/GenBank/DDBJ databases">
        <authorList>
            <person name="Gilroy R."/>
        </authorList>
    </citation>
    <scope>NUCLEOTIDE SEQUENCE</scope>
    <source>
        <strain evidence="8">CHK171-505</strain>
    </source>
</reference>
<evidence type="ECO:0000313" key="9">
    <source>
        <dbReference type="Proteomes" id="UP000886856"/>
    </source>
</evidence>
<evidence type="ECO:0000256" key="4">
    <source>
        <dbReference type="ARBA" id="ARBA00022989"/>
    </source>
</evidence>
<dbReference type="EC" id="2.7.7.65" evidence="8"/>
<dbReference type="GO" id="GO:0071555">
    <property type="term" value="P:cell wall organization"/>
    <property type="evidence" value="ECO:0007669"/>
    <property type="project" value="InterPro"/>
</dbReference>
<dbReference type="Gene3D" id="3.30.70.270">
    <property type="match status" value="1"/>
</dbReference>
<dbReference type="Pfam" id="PF00990">
    <property type="entry name" value="GGDEF"/>
    <property type="match status" value="1"/>
</dbReference>
<gene>
    <name evidence="8" type="ORF">H9948_07735</name>
</gene>
<evidence type="ECO:0000259" key="7">
    <source>
        <dbReference type="PROSITE" id="PS50887"/>
    </source>
</evidence>
<dbReference type="Proteomes" id="UP000886856">
    <property type="component" value="Unassembled WGS sequence"/>
</dbReference>
<evidence type="ECO:0000256" key="2">
    <source>
        <dbReference type="ARBA" id="ARBA00022475"/>
    </source>
</evidence>
<reference evidence="8" key="1">
    <citation type="journal article" date="2021" name="PeerJ">
        <title>Extensive microbial diversity within the chicken gut microbiome revealed by metagenomics and culture.</title>
        <authorList>
            <person name="Gilroy R."/>
            <person name="Ravi A."/>
            <person name="Getino M."/>
            <person name="Pursley I."/>
            <person name="Horton D.L."/>
            <person name="Alikhan N.F."/>
            <person name="Baker D."/>
            <person name="Gharbi K."/>
            <person name="Hall N."/>
            <person name="Watson M."/>
            <person name="Adriaenssens E.M."/>
            <person name="Foster-Nyarko E."/>
            <person name="Jarju S."/>
            <person name="Secka A."/>
            <person name="Antonio M."/>
            <person name="Oren A."/>
            <person name="Chaudhuri R.R."/>
            <person name="La Ragione R."/>
            <person name="Hildebrand F."/>
            <person name="Pallen M.J."/>
        </authorList>
    </citation>
    <scope>NUCLEOTIDE SEQUENCE</scope>
    <source>
        <strain evidence="8">CHK171-505</strain>
    </source>
</reference>
<evidence type="ECO:0000256" key="5">
    <source>
        <dbReference type="ARBA" id="ARBA00023136"/>
    </source>
</evidence>
<evidence type="ECO:0000256" key="3">
    <source>
        <dbReference type="ARBA" id="ARBA00022692"/>
    </source>
</evidence>
<dbReference type="AlphaFoldDB" id="A0A9D2I1R8"/>
<dbReference type="Pfam" id="PF07694">
    <property type="entry name" value="5TM-5TMR_LYT"/>
    <property type="match status" value="1"/>
</dbReference>
<dbReference type="InterPro" id="IPR011620">
    <property type="entry name" value="Sig_transdc_His_kinase_LytS_TM"/>
</dbReference>
<feature type="transmembrane region" description="Helical" evidence="6">
    <location>
        <begin position="132"/>
        <end position="153"/>
    </location>
</feature>
<dbReference type="GO" id="GO:0005886">
    <property type="term" value="C:plasma membrane"/>
    <property type="evidence" value="ECO:0007669"/>
    <property type="project" value="UniProtKB-SubCell"/>
</dbReference>
<keyword evidence="5 6" id="KW-0472">Membrane</keyword>
<dbReference type="CDD" id="cd01949">
    <property type="entry name" value="GGDEF"/>
    <property type="match status" value="1"/>
</dbReference>
<dbReference type="InterPro" id="IPR050469">
    <property type="entry name" value="Diguanylate_Cyclase"/>
</dbReference>
<accession>A0A9D2I1R8</accession>
<evidence type="ECO:0000256" key="1">
    <source>
        <dbReference type="ARBA" id="ARBA00004651"/>
    </source>
</evidence>
<comment type="caution">
    <text evidence="8">The sequence shown here is derived from an EMBL/GenBank/DDBJ whole genome shotgun (WGS) entry which is preliminary data.</text>
</comment>
<dbReference type="NCBIfam" id="TIGR00254">
    <property type="entry name" value="GGDEF"/>
    <property type="match status" value="1"/>
</dbReference>
<evidence type="ECO:0000256" key="6">
    <source>
        <dbReference type="SAM" id="Phobius"/>
    </source>
</evidence>
<keyword evidence="2" id="KW-1003">Cell membrane</keyword>
<dbReference type="PANTHER" id="PTHR45138">
    <property type="entry name" value="REGULATORY COMPONENTS OF SENSORY TRANSDUCTION SYSTEM"/>
    <property type="match status" value="1"/>
</dbReference>
<dbReference type="PANTHER" id="PTHR45138:SF9">
    <property type="entry name" value="DIGUANYLATE CYCLASE DGCM-RELATED"/>
    <property type="match status" value="1"/>
</dbReference>
<dbReference type="SUPFAM" id="SSF55073">
    <property type="entry name" value="Nucleotide cyclase"/>
    <property type="match status" value="1"/>
</dbReference>
<feature type="transmembrane region" description="Helical" evidence="6">
    <location>
        <begin position="159"/>
        <end position="181"/>
    </location>
</feature>
<feature type="transmembrane region" description="Helical" evidence="6">
    <location>
        <begin position="103"/>
        <end position="120"/>
    </location>
</feature>
<sequence>MLAISIANIAILATPFYLYYRIINRSSKDANYSNKQQFIFVFIETLLGITLLEISFLFMGVEIDFRYILYSISMMYLGWKVTLPTMLLLSVYRFFFQDATQPLNHLFMIFLVIFMMYQLIKIMERKNINEFLQLIILVSYNALIETISIHHMAEDIKDAFFFYLMLLVPTYITVSAVYLLMRDLRLMRERTDFDYLTRLLNVRKFRERLTNLEKNRETPISLAILDVDWFKSYNDEYGHDAGDKILWGIAQVFNAYSTCKTTIYRIGGEEFGVIITDQPFHEAKLVMADIMDNVVNRPIPINPDVTVNITVSVGLVHVRPHESLNRAWKRADESMYHAKKNGRNQLYVGEGIA</sequence>
<protein>
    <submittedName>
        <fullName evidence="8">Diguanylate cyclase</fullName>
        <ecNumber evidence="8">2.7.7.65</ecNumber>
    </submittedName>
</protein>
<organism evidence="8 9">
    <name type="scientific">Candidatus Jeotgalibaca merdavium</name>
    <dbReference type="NCBI Taxonomy" id="2838627"/>
    <lineage>
        <taxon>Bacteria</taxon>
        <taxon>Bacillati</taxon>
        <taxon>Bacillota</taxon>
        <taxon>Bacilli</taxon>
        <taxon>Lactobacillales</taxon>
        <taxon>Carnobacteriaceae</taxon>
        <taxon>Jeotgalibaca</taxon>
    </lineage>
</organism>
<comment type="subcellular location">
    <subcellularLocation>
        <location evidence="1">Cell membrane</location>
        <topology evidence="1">Multi-pass membrane protein</topology>
    </subcellularLocation>
</comment>